<keyword evidence="2" id="KW-0813">Transport</keyword>
<dbReference type="SUPFAM" id="SSF103481">
    <property type="entry name" value="Multidrug resistance efflux transporter EmrE"/>
    <property type="match status" value="1"/>
</dbReference>
<feature type="transmembrane region" description="Helical" evidence="9">
    <location>
        <begin position="43"/>
        <end position="64"/>
    </location>
</feature>
<keyword evidence="4 8" id="KW-0812">Transmembrane</keyword>
<evidence type="ECO:0000313" key="11">
    <source>
        <dbReference type="Proteomes" id="UP001596495"/>
    </source>
</evidence>
<name>A0ABW2R5M9_9BURK</name>
<evidence type="ECO:0000256" key="2">
    <source>
        <dbReference type="ARBA" id="ARBA00022448"/>
    </source>
</evidence>
<evidence type="ECO:0000256" key="4">
    <source>
        <dbReference type="ARBA" id="ARBA00022692"/>
    </source>
</evidence>
<proteinExistence type="inferred from homology"/>
<organism evidence="10 11">
    <name type="scientific">Hydrogenophaga bisanensis</name>
    <dbReference type="NCBI Taxonomy" id="439611"/>
    <lineage>
        <taxon>Bacteria</taxon>
        <taxon>Pseudomonadati</taxon>
        <taxon>Pseudomonadota</taxon>
        <taxon>Betaproteobacteria</taxon>
        <taxon>Burkholderiales</taxon>
        <taxon>Comamonadaceae</taxon>
        <taxon>Hydrogenophaga</taxon>
    </lineage>
</organism>
<keyword evidence="6 9" id="KW-0472">Membrane</keyword>
<evidence type="ECO:0000256" key="9">
    <source>
        <dbReference type="SAM" id="Phobius"/>
    </source>
</evidence>
<evidence type="ECO:0000256" key="6">
    <source>
        <dbReference type="ARBA" id="ARBA00023136"/>
    </source>
</evidence>
<protein>
    <submittedName>
        <fullName evidence="10">DMT family transporter</fullName>
    </submittedName>
</protein>
<reference evidence="11" key="1">
    <citation type="journal article" date="2019" name="Int. J. Syst. Evol. Microbiol.">
        <title>The Global Catalogue of Microorganisms (GCM) 10K type strain sequencing project: providing services to taxonomists for standard genome sequencing and annotation.</title>
        <authorList>
            <consortium name="The Broad Institute Genomics Platform"/>
            <consortium name="The Broad Institute Genome Sequencing Center for Infectious Disease"/>
            <person name="Wu L."/>
            <person name="Ma J."/>
        </authorList>
    </citation>
    <scope>NUCLEOTIDE SEQUENCE [LARGE SCALE GENOMIC DNA]</scope>
    <source>
        <strain evidence="11">CCUG 54518</strain>
    </source>
</reference>
<evidence type="ECO:0000256" key="1">
    <source>
        <dbReference type="ARBA" id="ARBA00004651"/>
    </source>
</evidence>
<keyword evidence="5 9" id="KW-1133">Transmembrane helix</keyword>
<gene>
    <name evidence="10" type="ORF">ACFQNJ_04315</name>
</gene>
<comment type="similarity">
    <text evidence="7 8">Belongs to the drug/metabolite transporter (DMT) superfamily. Small multidrug resistance (SMR) (TC 2.A.7.1) family.</text>
</comment>
<feature type="transmembrane region" description="Helical" evidence="9">
    <location>
        <begin position="12"/>
        <end position="31"/>
    </location>
</feature>
<keyword evidence="3" id="KW-1003">Cell membrane</keyword>
<feature type="transmembrane region" description="Helical" evidence="9">
    <location>
        <begin position="101"/>
        <end position="118"/>
    </location>
</feature>
<dbReference type="Pfam" id="PF00893">
    <property type="entry name" value="Multi_Drug_Res"/>
    <property type="match status" value="1"/>
</dbReference>
<dbReference type="Proteomes" id="UP001596495">
    <property type="component" value="Unassembled WGS sequence"/>
</dbReference>
<evidence type="ECO:0000256" key="7">
    <source>
        <dbReference type="ARBA" id="ARBA00038032"/>
    </source>
</evidence>
<dbReference type="PANTHER" id="PTHR30561:SF1">
    <property type="entry name" value="MULTIDRUG TRANSPORTER EMRE"/>
    <property type="match status" value="1"/>
</dbReference>
<dbReference type="Gene3D" id="1.10.3730.20">
    <property type="match status" value="1"/>
</dbReference>
<dbReference type="EMBL" id="JBHTBX010000002">
    <property type="protein sequence ID" value="MFC7433730.1"/>
    <property type="molecule type" value="Genomic_DNA"/>
</dbReference>
<dbReference type="PANTHER" id="PTHR30561">
    <property type="entry name" value="SMR FAMILY PROTON-DEPENDENT DRUG EFFLUX TRANSPORTER SUGE"/>
    <property type="match status" value="1"/>
</dbReference>
<accession>A0ABW2R5M9</accession>
<evidence type="ECO:0000313" key="10">
    <source>
        <dbReference type="EMBL" id="MFC7433730.1"/>
    </source>
</evidence>
<dbReference type="InterPro" id="IPR000390">
    <property type="entry name" value="Small_drug/metabolite_transptr"/>
</dbReference>
<comment type="subcellular location">
    <subcellularLocation>
        <location evidence="1 8">Cell membrane</location>
        <topology evidence="1 8">Multi-pass membrane protein</topology>
    </subcellularLocation>
</comment>
<dbReference type="RefSeq" id="WP_382254119.1">
    <property type="nucleotide sequence ID" value="NZ_JBHTBX010000002.1"/>
</dbReference>
<evidence type="ECO:0000256" key="8">
    <source>
        <dbReference type="RuleBase" id="RU003942"/>
    </source>
</evidence>
<evidence type="ECO:0000256" key="3">
    <source>
        <dbReference type="ARBA" id="ARBA00022475"/>
    </source>
</evidence>
<dbReference type="InterPro" id="IPR045324">
    <property type="entry name" value="Small_multidrug_res"/>
</dbReference>
<dbReference type="InterPro" id="IPR037185">
    <property type="entry name" value="EmrE-like"/>
</dbReference>
<keyword evidence="11" id="KW-1185">Reference proteome</keyword>
<feature type="transmembrane region" description="Helical" evidence="9">
    <location>
        <begin position="70"/>
        <end position="89"/>
    </location>
</feature>
<comment type="caution">
    <text evidence="10">The sequence shown here is derived from an EMBL/GenBank/DDBJ whole genome shotgun (WGS) entry which is preliminary data.</text>
</comment>
<sequence>MNATAITLTHAQAWMLLSGAILLEVAGTTSMRLSDGFTRMAPAALMLLFYAGAFVLNTLVVRVLGLSVTYAVWSGVGTVLTAIIGIGYFKEPATALKMANIGLIVIGVMGLHSASRVGSP</sequence>
<evidence type="ECO:0000256" key="5">
    <source>
        <dbReference type="ARBA" id="ARBA00022989"/>
    </source>
</evidence>